<comment type="caution">
    <text evidence="1">The sequence shown here is derived from an EMBL/GenBank/DDBJ whole genome shotgun (WGS) entry which is preliminary data.</text>
</comment>
<dbReference type="RefSeq" id="WP_020634616.1">
    <property type="nucleotide sequence ID" value="NZ_KB913032.1"/>
</dbReference>
<dbReference type="InterPro" id="IPR023393">
    <property type="entry name" value="START-like_dom_sf"/>
</dbReference>
<sequence length="173" mass="19882">MVTKPRDKLTYSEPIATGEVTIDAAPDKVYRLVSDPVAMAECTEELRKARWIRGATEARVGNWFAGSNRNGLRRWVTHAEIVEAEAGRRFAYRVRTPFFVPISRWEYDIKPDGDGSRVTVTNWLRVPRWFIPMAIFITGEPDRAGINQANIAATLLRVKARLEGREWRREPRV</sequence>
<dbReference type="Proteomes" id="UP000215563">
    <property type="component" value="Unassembled WGS sequence"/>
</dbReference>
<evidence type="ECO:0000313" key="2">
    <source>
        <dbReference type="Proteomes" id="UP000215563"/>
    </source>
</evidence>
<dbReference type="Pfam" id="PF10604">
    <property type="entry name" value="Polyketide_cyc2"/>
    <property type="match status" value="1"/>
</dbReference>
<organism evidence="1 2">
    <name type="scientific">Amycolatopsis alba DSM 44262</name>
    <dbReference type="NCBI Taxonomy" id="1125972"/>
    <lineage>
        <taxon>Bacteria</taxon>
        <taxon>Bacillati</taxon>
        <taxon>Actinomycetota</taxon>
        <taxon>Actinomycetes</taxon>
        <taxon>Pseudonocardiales</taxon>
        <taxon>Pseudonocardiaceae</taxon>
        <taxon>Amycolatopsis</taxon>
    </lineage>
</organism>
<dbReference type="Gene3D" id="3.30.530.20">
    <property type="match status" value="1"/>
</dbReference>
<dbReference type="CDD" id="cd07812">
    <property type="entry name" value="SRPBCC"/>
    <property type="match status" value="1"/>
</dbReference>
<dbReference type="AlphaFoldDB" id="A0A229R777"/>
<proteinExistence type="predicted"/>
<reference evidence="1 2" key="1">
    <citation type="submission" date="2017-07" db="EMBL/GenBank/DDBJ databases">
        <title>Amycolatopsis alba DSM 44262 Genome sequencing and assembly.</title>
        <authorList>
            <person name="Kaur N."/>
            <person name="Mayilraj S."/>
        </authorList>
    </citation>
    <scope>NUCLEOTIDE SEQUENCE [LARGE SCALE GENOMIC DNA]</scope>
    <source>
        <strain evidence="1 2">DSM 44262</strain>
    </source>
</reference>
<dbReference type="EMBL" id="NMQU01000202">
    <property type="protein sequence ID" value="OXM42455.1"/>
    <property type="molecule type" value="Genomic_DNA"/>
</dbReference>
<dbReference type="SUPFAM" id="SSF55961">
    <property type="entry name" value="Bet v1-like"/>
    <property type="match status" value="1"/>
</dbReference>
<gene>
    <name evidence="1" type="ORF">CFP75_42720</name>
</gene>
<evidence type="ECO:0000313" key="1">
    <source>
        <dbReference type="EMBL" id="OXM42455.1"/>
    </source>
</evidence>
<keyword evidence="2" id="KW-1185">Reference proteome</keyword>
<name>A0A229R777_AMYAL</name>
<accession>A0A229R777</accession>
<protein>
    <submittedName>
        <fullName evidence="1">SRPBCC family protein</fullName>
    </submittedName>
</protein>
<dbReference type="InterPro" id="IPR019587">
    <property type="entry name" value="Polyketide_cyclase/dehydratase"/>
</dbReference>
<dbReference type="OrthoDB" id="4618973at2"/>